<organism evidence="1 2">
    <name type="scientific">Caldalkalibacillus horti</name>
    <dbReference type="NCBI Taxonomy" id="77523"/>
    <lineage>
        <taxon>Bacteria</taxon>
        <taxon>Bacillati</taxon>
        <taxon>Bacillota</taxon>
        <taxon>Bacilli</taxon>
        <taxon>Bacillales</taxon>
        <taxon>Bacillaceae</taxon>
        <taxon>Caldalkalibacillus</taxon>
    </lineage>
</organism>
<proteinExistence type="predicted"/>
<name>A0ABT9W554_9BACI</name>
<keyword evidence="2" id="KW-1185">Reference proteome</keyword>
<dbReference type="EMBL" id="JAUSTY010000030">
    <property type="protein sequence ID" value="MDQ0168374.1"/>
    <property type="molecule type" value="Genomic_DNA"/>
</dbReference>
<dbReference type="Proteomes" id="UP001235840">
    <property type="component" value="Unassembled WGS sequence"/>
</dbReference>
<comment type="caution">
    <text evidence="1">The sequence shown here is derived from an EMBL/GenBank/DDBJ whole genome shotgun (WGS) entry which is preliminary data.</text>
</comment>
<evidence type="ECO:0008006" key="3">
    <source>
        <dbReference type="Google" id="ProtNLM"/>
    </source>
</evidence>
<reference evidence="1 2" key="1">
    <citation type="submission" date="2023-07" db="EMBL/GenBank/DDBJ databases">
        <title>Genomic Encyclopedia of Type Strains, Phase IV (KMG-IV): sequencing the most valuable type-strain genomes for metagenomic binning, comparative biology and taxonomic classification.</title>
        <authorList>
            <person name="Goeker M."/>
        </authorList>
    </citation>
    <scope>NUCLEOTIDE SEQUENCE [LARGE SCALE GENOMIC DNA]</scope>
    <source>
        <strain evidence="1 2">DSM 12751</strain>
    </source>
</reference>
<evidence type="ECO:0000313" key="1">
    <source>
        <dbReference type="EMBL" id="MDQ0168374.1"/>
    </source>
</evidence>
<gene>
    <name evidence="1" type="ORF">J2S11_004336</name>
</gene>
<accession>A0ABT9W554</accession>
<evidence type="ECO:0000313" key="2">
    <source>
        <dbReference type="Proteomes" id="UP001235840"/>
    </source>
</evidence>
<protein>
    <recommendedName>
        <fullName evidence="3">WG repeat-containing protein</fullName>
    </recommendedName>
</protein>
<sequence length="32" mass="3692">MKGTNPFQGSLARVHDGVKWMYVNRDGEIAWQ</sequence>